<evidence type="ECO:0000313" key="7">
    <source>
        <dbReference type="Ensembl" id="ENSFHEP00000032815.1"/>
    </source>
</evidence>
<dbReference type="GO" id="GO:0001836">
    <property type="term" value="P:release of cytochrome c from mitochondria"/>
    <property type="evidence" value="ECO:0007669"/>
    <property type="project" value="TreeGrafter"/>
</dbReference>
<feature type="transmembrane region" description="Helical" evidence="6">
    <location>
        <begin position="91"/>
        <end position="114"/>
    </location>
</feature>
<dbReference type="STRING" id="8078.ENSFHEP00000032815"/>
<sequence length="148" mass="14684">ILYGRKHAGISTHLLTSVIYAFHTVLGAVGAVALATAALGAIGFTSSGIAAGSFAAKMMSSAAIANGGGVASGSLVAILQSAGAAGLSETVVMVVGSIGGTIGAGVVATVDWLSRICQRRKEEKKMEITNVIIAGIAAVSLITWLKSK</sequence>
<dbReference type="Proteomes" id="UP000265000">
    <property type="component" value="Unplaced"/>
</dbReference>
<evidence type="ECO:0000256" key="4">
    <source>
        <dbReference type="ARBA" id="ARBA00022989"/>
    </source>
</evidence>
<dbReference type="InterPro" id="IPR009311">
    <property type="entry name" value="IFI6/IFI27-like"/>
</dbReference>
<accession>A0A3Q2UMH9</accession>
<proteinExistence type="inferred from homology"/>
<dbReference type="AlphaFoldDB" id="A0A3Q2UMH9"/>
<evidence type="ECO:0000256" key="2">
    <source>
        <dbReference type="ARBA" id="ARBA00007262"/>
    </source>
</evidence>
<comment type="similarity">
    <text evidence="2">Belongs to the IFI6/IFI27 family.</text>
</comment>
<evidence type="ECO:0000256" key="5">
    <source>
        <dbReference type="ARBA" id="ARBA00023136"/>
    </source>
</evidence>
<dbReference type="GO" id="GO:0031966">
    <property type="term" value="C:mitochondrial membrane"/>
    <property type="evidence" value="ECO:0007669"/>
    <property type="project" value="TreeGrafter"/>
</dbReference>
<evidence type="ECO:0000256" key="1">
    <source>
        <dbReference type="ARBA" id="ARBA00004141"/>
    </source>
</evidence>
<reference evidence="7" key="2">
    <citation type="submission" date="2025-09" db="UniProtKB">
        <authorList>
            <consortium name="Ensembl"/>
        </authorList>
    </citation>
    <scope>IDENTIFICATION</scope>
</reference>
<dbReference type="PANTHER" id="PTHR16932:SF38">
    <property type="entry name" value="INTERFERON ALPHA INDUCIBLE PROTEIN 46-RELATED"/>
    <property type="match status" value="1"/>
</dbReference>
<dbReference type="Ensembl" id="ENSFHET00000026520.1">
    <property type="protein sequence ID" value="ENSFHEP00000032815.1"/>
    <property type="gene ID" value="ENSFHEG00000019521.1"/>
</dbReference>
<evidence type="ECO:0000256" key="6">
    <source>
        <dbReference type="SAM" id="Phobius"/>
    </source>
</evidence>
<dbReference type="GO" id="GO:0097193">
    <property type="term" value="P:intrinsic apoptotic signaling pathway"/>
    <property type="evidence" value="ECO:0007669"/>
    <property type="project" value="TreeGrafter"/>
</dbReference>
<keyword evidence="3 6" id="KW-0812">Transmembrane</keyword>
<feature type="transmembrane region" description="Helical" evidence="6">
    <location>
        <begin position="63"/>
        <end position="85"/>
    </location>
</feature>
<evidence type="ECO:0000313" key="8">
    <source>
        <dbReference type="Proteomes" id="UP000265000"/>
    </source>
</evidence>
<keyword evidence="4 6" id="KW-1133">Transmembrane helix</keyword>
<evidence type="ECO:0000256" key="3">
    <source>
        <dbReference type="ARBA" id="ARBA00022692"/>
    </source>
</evidence>
<comment type="subcellular location">
    <subcellularLocation>
        <location evidence="1">Membrane</location>
        <topology evidence="1">Multi-pass membrane protein</topology>
    </subcellularLocation>
</comment>
<keyword evidence="5 6" id="KW-0472">Membrane</keyword>
<dbReference type="Gene3D" id="6.10.110.10">
    <property type="match status" value="1"/>
</dbReference>
<reference evidence="7" key="1">
    <citation type="submission" date="2025-08" db="UniProtKB">
        <authorList>
            <consortium name="Ensembl"/>
        </authorList>
    </citation>
    <scope>IDENTIFICATION</scope>
</reference>
<dbReference type="PANTHER" id="PTHR16932">
    <property type="entry name" value="INTERFERON ALPHA-INDUCIBLE PROTEIN 27"/>
    <property type="match status" value="1"/>
</dbReference>
<name>A0A3Q2UMH9_FUNHE</name>
<keyword evidence="8" id="KW-1185">Reference proteome</keyword>
<dbReference type="GeneTree" id="ENSGT00940000155018"/>
<dbReference type="InterPro" id="IPR038213">
    <property type="entry name" value="IFI6/IFI27-like_sf"/>
</dbReference>
<organism evidence="7 8">
    <name type="scientific">Fundulus heteroclitus</name>
    <name type="common">Killifish</name>
    <name type="synonym">Mummichog</name>
    <dbReference type="NCBI Taxonomy" id="8078"/>
    <lineage>
        <taxon>Eukaryota</taxon>
        <taxon>Metazoa</taxon>
        <taxon>Chordata</taxon>
        <taxon>Craniata</taxon>
        <taxon>Vertebrata</taxon>
        <taxon>Euteleostomi</taxon>
        <taxon>Actinopterygii</taxon>
        <taxon>Neopterygii</taxon>
        <taxon>Teleostei</taxon>
        <taxon>Neoteleostei</taxon>
        <taxon>Acanthomorphata</taxon>
        <taxon>Ovalentaria</taxon>
        <taxon>Atherinomorphae</taxon>
        <taxon>Cyprinodontiformes</taxon>
        <taxon>Fundulidae</taxon>
        <taxon>Fundulus</taxon>
    </lineage>
</organism>
<feature type="transmembrane region" description="Helical" evidence="6">
    <location>
        <begin position="126"/>
        <end position="145"/>
    </location>
</feature>
<protein>
    <submittedName>
        <fullName evidence="7">Uncharacterized protein</fullName>
    </submittedName>
</protein>
<dbReference type="Pfam" id="PF06140">
    <property type="entry name" value="Ifi-6-16"/>
    <property type="match status" value="1"/>
</dbReference>